<keyword evidence="8 11" id="KW-0675">Receptor</keyword>
<evidence type="ECO:0000256" key="5">
    <source>
        <dbReference type="ARBA" id="ARBA00022725"/>
    </source>
</evidence>
<dbReference type="AlphaFoldDB" id="A0A9Q0S2P2"/>
<comment type="caution">
    <text evidence="11">The sequence shown here is derived from an EMBL/GenBank/DDBJ whole genome shotgun (WGS) entry which is preliminary data.</text>
</comment>
<dbReference type="GO" id="GO:0004984">
    <property type="term" value="F:olfactory receptor activity"/>
    <property type="evidence" value="ECO:0007669"/>
    <property type="project" value="InterPro"/>
</dbReference>
<keyword evidence="5" id="KW-0552">Olfaction</keyword>
<evidence type="ECO:0000256" key="1">
    <source>
        <dbReference type="ARBA" id="ARBA00004651"/>
    </source>
</evidence>
<keyword evidence="6 10" id="KW-1133">Transmembrane helix</keyword>
<dbReference type="EMBL" id="WJQU01000002">
    <property type="protein sequence ID" value="KAJ6641758.1"/>
    <property type="molecule type" value="Genomic_DNA"/>
</dbReference>
<evidence type="ECO:0000256" key="6">
    <source>
        <dbReference type="ARBA" id="ARBA00022989"/>
    </source>
</evidence>
<dbReference type="InterPro" id="IPR004117">
    <property type="entry name" value="7tm6_olfct_rcpt"/>
</dbReference>
<evidence type="ECO:0000256" key="2">
    <source>
        <dbReference type="ARBA" id="ARBA00022475"/>
    </source>
</evidence>
<evidence type="ECO:0000313" key="12">
    <source>
        <dbReference type="Proteomes" id="UP001151699"/>
    </source>
</evidence>
<evidence type="ECO:0000256" key="8">
    <source>
        <dbReference type="ARBA" id="ARBA00023170"/>
    </source>
</evidence>
<organism evidence="11 12">
    <name type="scientific">Pseudolycoriella hygida</name>
    <dbReference type="NCBI Taxonomy" id="35572"/>
    <lineage>
        <taxon>Eukaryota</taxon>
        <taxon>Metazoa</taxon>
        <taxon>Ecdysozoa</taxon>
        <taxon>Arthropoda</taxon>
        <taxon>Hexapoda</taxon>
        <taxon>Insecta</taxon>
        <taxon>Pterygota</taxon>
        <taxon>Neoptera</taxon>
        <taxon>Endopterygota</taxon>
        <taxon>Diptera</taxon>
        <taxon>Nematocera</taxon>
        <taxon>Sciaroidea</taxon>
        <taxon>Sciaridae</taxon>
        <taxon>Pseudolycoriella</taxon>
    </lineage>
</organism>
<reference evidence="11" key="1">
    <citation type="submission" date="2022-07" db="EMBL/GenBank/DDBJ databases">
        <authorList>
            <person name="Trinca V."/>
            <person name="Uliana J.V.C."/>
            <person name="Torres T.T."/>
            <person name="Ward R.J."/>
            <person name="Monesi N."/>
        </authorList>
    </citation>
    <scope>NUCLEOTIDE SEQUENCE</scope>
    <source>
        <strain evidence="11">HSMRA1968</strain>
        <tissue evidence="11">Whole embryos</tissue>
    </source>
</reference>
<dbReference type="PANTHER" id="PTHR21137">
    <property type="entry name" value="ODORANT RECEPTOR"/>
    <property type="match status" value="1"/>
</dbReference>
<evidence type="ECO:0000256" key="9">
    <source>
        <dbReference type="ARBA" id="ARBA00023224"/>
    </source>
</evidence>
<keyword evidence="2" id="KW-1003">Cell membrane</keyword>
<dbReference type="GO" id="GO:0005886">
    <property type="term" value="C:plasma membrane"/>
    <property type="evidence" value="ECO:0007669"/>
    <property type="project" value="UniProtKB-SubCell"/>
</dbReference>
<evidence type="ECO:0000256" key="10">
    <source>
        <dbReference type="SAM" id="Phobius"/>
    </source>
</evidence>
<comment type="subcellular location">
    <subcellularLocation>
        <location evidence="1">Cell membrane</location>
        <topology evidence="1">Multi-pass membrane protein</topology>
    </subcellularLocation>
</comment>
<dbReference type="OrthoDB" id="7720078at2759"/>
<dbReference type="PANTHER" id="PTHR21137:SF35">
    <property type="entry name" value="ODORANT RECEPTOR 19A-RELATED"/>
    <property type="match status" value="1"/>
</dbReference>
<keyword evidence="9" id="KW-0807">Transducer</keyword>
<dbReference type="GO" id="GO:0005549">
    <property type="term" value="F:odorant binding"/>
    <property type="evidence" value="ECO:0007669"/>
    <property type="project" value="InterPro"/>
</dbReference>
<evidence type="ECO:0000256" key="3">
    <source>
        <dbReference type="ARBA" id="ARBA00022606"/>
    </source>
</evidence>
<feature type="transmembrane region" description="Helical" evidence="10">
    <location>
        <begin position="67"/>
        <end position="87"/>
    </location>
</feature>
<dbReference type="GO" id="GO:0007165">
    <property type="term" value="P:signal transduction"/>
    <property type="evidence" value="ECO:0007669"/>
    <property type="project" value="UniProtKB-KW"/>
</dbReference>
<proteinExistence type="predicted"/>
<keyword evidence="4 10" id="KW-0812">Transmembrane</keyword>
<gene>
    <name evidence="11" type="primary">Or71a_2</name>
    <name evidence="11" type="ORF">Bhyg_06700</name>
</gene>
<dbReference type="Proteomes" id="UP001151699">
    <property type="component" value="Chromosome B"/>
</dbReference>
<sequence length="203" mass="23525">MLEKRAEIILLAPTSLYASMSTLRIYAVMFNFKRIKRSFDEITEFELKSEMESEFIRKLISRFARTSVAYVIFMFSALGSALVAPIFEKERVLPVPIWFPLDWQNNLFYYWLAYIFSTLGQLALVVLNSFIPIFIWFLMYGNALKLKLLGDRIATLGYQSTTERGTVGNGIQYQRAAIVAIHKYIKVHKEISQYQQAPFAFAV</sequence>
<accession>A0A9Q0S2P2</accession>
<evidence type="ECO:0000256" key="4">
    <source>
        <dbReference type="ARBA" id="ARBA00022692"/>
    </source>
</evidence>
<name>A0A9Q0S2P2_9DIPT</name>
<evidence type="ECO:0000313" key="11">
    <source>
        <dbReference type="EMBL" id="KAJ6641758.1"/>
    </source>
</evidence>
<feature type="transmembrane region" description="Helical" evidence="10">
    <location>
        <begin position="107"/>
        <end position="138"/>
    </location>
</feature>
<dbReference type="Pfam" id="PF02949">
    <property type="entry name" value="7tm_6"/>
    <property type="match status" value="1"/>
</dbReference>
<evidence type="ECO:0000256" key="7">
    <source>
        <dbReference type="ARBA" id="ARBA00023136"/>
    </source>
</evidence>
<keyword evidence="3" id="KW-0716">Sensory transduction</keyword>
<keyword evidence="12" id="KW-1185">Reference proteome</keyword>
<feature type="transmembrane region" description="Helical" evidence="10">
    <location>
        <begin position="6"/>
        <end position="27"/>
    </location>
</feature>
<protein>
    <submittedName>
        <fullName evidence="11">Odorant receptor 71a</fullName>
    </submittedName>
</protein>
<keyword evidence="7 10" id="KW-0472">Membrane</keyword>